<dbReference type="EMBL" id="CP065053">
    <property type="protein sequence ID" value="QPI48777.1"/>
    <property type="molecule type" value="Genomic_DNA"/>
</dbReference>
<accession>A0AA48WAD9</accession>
<evidence type="ECO:0000313" key="1">
    <source>
        <dbReference type="EMBL" id="QPI48777.1"/>
    </source>
</evidence>
<reference evidence="1 2" key="1">
    <citation type="submission" date="2020-11" db="EMBL/GenBank/DDBJ databases">
        <authorList>
            <person name="Sun Q."/>
        </authorList>
    </citation>
    <scope>NUCLEOTIDE SEQUENCE [LARGE SCALE GENOMIC DNA]</scope>
    <source>
        <strain evidence="1 2">P8398</strain>
    </source>
</reference>
<name>A0AA48WAD9_9BURK</name>
<dbReference type="SUPFAM" id="SSF160631">
    <property type="entry name" value="SMI1/KNR4-like"/>
    <property type="match status" value="1"/>
</dbReference>
<proteinExistence type="predicted"/>
<organism evidence="1 2">
    <name type="scientific">Massilia antarctica</name>
    <dbReference type="NCBI Taxonomy" id="2765360"/>
    <lineage>
        <taxon>Bacteria</taxon>
        <taxon>Pseudomonadati</taxon>
        <taxon>Pseudomonadota</taxon>
        <taxon>Betaproteobacteria</taxon>
        <taxon>Burkholderiales</taxon>
        <taxon>Oxalobacteraceae</taxon>
        <taxon>Telluria group</taxon>
        <taxon>Massilia</taxon>
    </lineage>
</organism>
<gene>
    <name evidence="1" type="ORF">IV454_25225</name>
</gene>
<sequence>MSILEKLVKSLSVYAKDAVSVSESDIRKFVAENNILLREDHFEFLMRFGCRPGERLAIFSQYGGDFDFETLKWVYADKEVEMEPPPSATFFGSTFASDNLCIEFSLGKVFLYNSKIKYNMVHGSIDGFLLRCLVSTYYKDAFSNVVIERDLSPDHINQFRLKNADKKITEATCFEFEYDDVENQKIRAEYYFFDGCLIADYPGSGSLLKLSGGILSNIDS</sequence>
<dbReference type="InterPro" id="IPR037883">
    <property type="entry name" value="Knr4/Smi1-like_sf"/>
</dbReference>
<dbReference type="Proteomes" id="UP000662888">
    <property type="component" value="Chromosome"/>
</dbReference>
<evidence type="ECO:0000313" key="2">
    <source>
        <dbReference type="Proteomes" id="UP000662888"/>
    </source>
</evidence>
<protein>
    <submittedName>
        <fullName evidence="1">Uncharacterized protein</fullName>
    </submittedName>
</protein>
<keyword evidence="2" id="KW-1185">Reference proteome</keyword>
<dbReference type="RefSeq" id="WP_206088373.1">
    <property type="nucleotide sequence ID" value="NZ_CP065053.1"/>
</dbReference>